<protein>
    <submittedName>
        <fullName evidence="9">Histone deacetylase complex subunit SAP130-like</fullName>
    </submittedName>
</protein>
<comment type="subcellular location">
    <subcellularLocation>
        <location evidence="1">Nucleus</location>
    </subcellularLocation>
</comment>
<evidence type="ECO:0000256" key="3">
    <source>
        <dbReference type="ARBA" id="ARBA00022491"/>
    </source>
</evidence>
<dbReference type="Pfam" id="PF16014">
    <property type="entry name" value="SAP130_C"/>
    <property type="match status" value="1"/>
</dbReference>
<dbReference type="InterPro" id="IPR031963">
    <property type="entry name" value="SAP130_C"/>
</dbReference>
<comment type="similarity">
    <text evidence="2">Belongs to the SAP130 family.</text>
</comment>
<evidence type="ECO:0000256" key="5">
    <source>
        <dbReference type="ARBA" id="ARBA00023163"/>
    </source>
</evidence>
<gene>
    <name evidence="9" type="primary">Sap130-L</name>
    <name evidence="9" type="ORF">Hamer_G014266</name>
</gene>
<dbReference type="GO" id="GO:0000122">
    <property type="term" value="P:negative regulation of transcription by RNA polymerase II"/>
    <property type="evidence" value="ECO:0007669"/>
    <property type="project" value="TreeGrafter"/>
</dbReference>
<feature type="compositionally biased region" description="Gly residues" evidence="7">
    <location>
        <begin position="882"/>
        <end position="903"/>
    </location>
</feature>
<feature type="compositionally biased region" description="Gly residues" evidence="7">
    <location>
        <begin position="652"/>
        <end position="661"/>
    </location>
</feature>
<accession>A0A8J5MU41</accession>
<feature type="compositionally biased region" description="Gly residues" evidence="7">
    <location>
        <begin position="1"/>
        <end position="14"/>
    </location>
</feature>
<dbReference type="Proteomes" id="UP000747542">
    <property type="component" value="Unassembled WGS sequence"/>
</dbReference>
<keyword evidence="10" id="KW-1185">Reference proteome</keyword>
<dbReference type="EMBL" id="JAHLQT010025553">
    <property type="protein sequence ID" value="KAG7164138.1"/>
    <property type="molecule type" value="Genomic_DNA"/>
</dbReference>
<feature type="compositionally biased region" description="Low complexity" evidence="7">
    <location>
        <begin position="725"/>
        <end position="742"/>
    </location>
</feature>
<keyword evidence="6" id="KW-0539">Nucleus</keyword>
<feature type="region of interest" description="Disordered" evidence="7">
    <location>
        <begin position="652"/>
        <end position="796"/>
    </location>
</feature>
<evidence type="ECO:0000256" key="6">
    <source>
        <dbReference type="ARBA" id="ARBA00023242"/>
    </source>
</evidence>
<proteinExistence type="inferred from homology"/>
<feature type="compositionally biased region" description="Basic and acidic residues" evidence="7">
    <location>
        <begin position="846"/>
        <end position="874"/>
    </location>
</feature>
<feature type="region of interest" description="Disordered" evidence="7">
    <location>
        <begin position="826"/>
        <end position="903"/>
    </location>
</feature>
<reference evidence="9" key="1">
    <citation type="journal article" date="2021" name="Sci. Adv.">
        <title>The American lobster genome reveals insights on longevity, neural, and immune adaptations.</title>
        <authorList>
            <person name="Polinski J.M."/>
            <person name="Zimin A.V."/>
            <person name="Clark K.F."/>
            <person name="Kohn A.B."/>
            <person name="Sadowski N."/>
            <person name="Timp W."/>
            <person name="Ptitsyn A."/>
            <person name="Khanna P."/>
            <person name="Romanova D.Y."/>
            <person name="Williams P."/>
            <person name="Greenwood S.J."/>
            <person name="Moroz L.L."/>
            <person name="Walt D.R."/>
            <person name="Bodnar A.G."/>
        </authorList>
    </citation>
    <scope>NUCLEOTIDE SEQUENCE</scope>
    <source>
        <strain evidence="9">GMGI-L3</strain>
    </source>
</reference>
<feature type="compositionally biased region" description="Polar residues" evidence="7">
    <location>
        <begin position="786"/>
        <end position="796"/>
    </location>
</feature>
<evidence type="ECO:0000256" key="4">
    <source>
        <dbReference type="ARBA" id="ARBA00023015"/>
    </source>
</evidence>
<evidence type="ECO:0000256" key="2">
    <source>
        <dbReference type="ARBA" id="ARBA00007859"/>
    </source>
</evidence>
<dbReference type="GO" id="GO:0070822">
    <property type="term" value="C:Sin3-type complex"/>
    <property type="evidence" value="ECO:0007669"/>
    <property type="project" value="TreeGrafter"/>
</dbReference>
<feature type="region of interest" description="Disordered" evidence="7">
    <location>
        <begin position="1"/>
        <end position="27"/>
    </location>
</feature>
<feature type="compositionally biased region" description="Polar residues" evidence="7">
    <location>
        <begin position="527"/>
        <end position="543"/>
    </location>
</feature>
<name>A0A8J5MU41_HOMAM</name>
<evidence type="ECO:0000313" key="10">
    <source>
        <dbReference type="Proteomes" id="UP000747542"/>
    </source>
</evidence>
<evidence type="ECO:0000259" key="8">
    <source>
        <dbReference type="Pfam" id="PF16014"/>
    </source>
</evidence>
<dbReference type="AlphaFoldDB" id="A0A8J5MU41"/>
<evidence type="ECO:0000256" key="1">
    <source>
        <dbReference type="ARBA" id="ARBA00004123"/>
    </source>
</evidence>
<dbReference type="InterPro" id="IPR024137">
    <property type="entry name" value="His_deAcase_cplx_SAP130"/>
</dbReference>
<evidence type="ECO:0000256" key="7">
    <source>
        <dbReference type="SAM" id="MobiDB-lite"/>
    </source>
</evidence>
<keyword evidence="4" id="KW-0805">Transcription regulation</keyword>
<keyword evidence="5" id="KW-0804">Transcription</keyword>
<keyword evidence="3" id="KW-0678">Repressor</keyword>
<feature type="domain" description="Histone deacetylase complex subunit SAP130 C-terminal" evidence="8">
    <location>
        <begin position="912"/>
        <end position="1056"/>
    </location>
</feature>
<dbReference type="PANTHER" id="PTHR13497">
    <property type="entry name" value="HISTONE DEACETYLASE COMPLEX SUBUNIT SAP130"/>
    <property type="match status" value="1"/>
</dbReference>
<dbReference type="PANTHER" id="PTHR13497:SF3">
    <property type="entry name" value="HISTONE DEACETYLASE COMPLEX SUBUNIT SAP130"/>
    <property type="match status" value="1"/>
</dbReference>
<evidence type="ECO:0000313" key="9">
    <source>
        <dbReference type="EMBL" id="KAG7164138.1"/>
    </source>
</evidence>
<organism evidence="9 10">
    <name type="scientific">Homarus americanus</name>
    <name type="common">American lobster</name>
    <dbReference type="NCBI Taxonomy" id="6706"/>
    <lineage>
        <taxon>Eukaryota</taxon>
        <taxon>Metazoa</taxon>
        <taxon>Ecdysozoa</taxon>
        <taxon>Arthropoda</taxon>
        <taxon>Crustacea</taxon>
        <taxon>Multicrustacea</taxon>
        <taxon>Malacostraca</taxon>
        <taxon>Eumalacostraca</taxon>
        <taxon>Eucarida</taxon>
        <taxon>Decapoda</taxon>
        <taxon>Pleocyemata</taxon>
        <taxon>Astacidea</taxon>
        <taxon>Nephropoidea</taxon>
        <taxon>Nephropidae</taxon>
        <taxon>Homarus</taxon>
    </lineage>
</organism>
<comment type="caution">
    <text evidence="9">The sequence shown here is derived from an EMBL/GenBank/DDBJ whole genome shotgun (WGS) entry which is preliminary data.</text>
</comment>
<sequence length="1072" mass="110079">MSGRSGLVGSGGTSLSGSGAPCDISNQPMDLAQKTVARSLESGGIVKSGGTTLVHYTTGGVAQILTTSGATAHVVTAKPVGRTESMGVGGQTVTLVSRTSGPPTALNLASPGPGGGSGPSVRTVSHPVGTSANSAIVTSSSPAHLAYHIPRGAAAVANMSAPRSQTVATPIVRTTGQPLGQPGSNVTGPRCNVVGQRVVPVSTSGGCYRGAPSPAHTGKVSPAIHPNVTGTSLSLGVARGSMPVPRPGQPPGSITTYHAGGRPAGVPSGPIRGAGGTTMRGMVTGEGPRGAGPKAVHITQPIVQPQKYGTSMGAVMSSGGRGVVPGPGATACSTGAIYTGNPLVTTMAGPGLNTQGTMRAQPPPAIVRITTASNPTSTSSSITSQAGTNIGAIAMTSPSGQTPGAILTHHPTMQRTHQDHHVPLKTPIVRTPVAAHQTNKPSVQAQTVTFSDGPKVITQPAQGPPLALAQISGLAGVATQKAQVNTHTVQQQHSTSVQHRGGSVVGGGVGRVMGGAAIPVAKVLPQQATTPSQGPISVATTPRPSHGQVRAQSPGQAADGQPAHTSVFLHRAHAGVTVTSGVTVGQGERVVTTMPQYSITPPYYYEQGQNTYQVGGTTLVPHTLSSTHYVPASMQGGGLRVTAGPSNTNMAGGGGVNGPGQIGEAQVTQGNVPMPSMKPNSSPRPSILRKRPDNDGIPLKATKNLTAALSLPMPSPPSPKRPDSRGNGNASSGSTTISANSSPGLQIEELDGNTAPGSGSGTRTPPGIKQEPPEDATVVLPRPPSHSISATDSSGHLTATITTTTLTVPQPHLSVTGLHGAAQILADGLSPRKKPRKQQLMGNELQEARSSEDDMDHPPLKKNKRELAEDHQDLEGSDDEGGGGWSEPGGGSSGGSCGGGGSGGNTVNTTVVLTNRPTMSLLSSFRQTWKPRHNHFIRHTDVKPKDEKRMTVNEIANQKMALQRVNGWKIVHLSGQVDDLVELETEVVDRLHMLLGSLEKRTHPRKPYKDFEKDVNRLSELVKANIQRSKIIKDQMTEARSQMNKLFDHKGKIVDIMTKYSSKRSVRKKEKS</sequence>
<feature type="region of interest" description="Disordered" evidence="7">
    <location>
        <begin position="527"/>
        <end position="562"/>
    </location>
</feature>